<protein>
    <submittedName>
        <fullName evidence="1">Uncharacterized protein</fullName>
    </submittedName>
</protein>
<evidence type="ECO:0000313" key="1">
    <source>
        <dbReference type="EMBL" id="MDN4014103.1"/>
    </source>
</evidence>
<dbReference type="Proteomes" id="UP001225933">
    <property type="component" value="Unassembled WGS sequence"/>
</dbReference>
<dbReference type="AlphaFoldDB" id="A0AAJ1VKX7"/>
<name>A0AAJ1VKX7_9FLAO</name>
<reference evidence="1" key="1">
    <citation type="submission" date="2023-06" db="EMBL/GenBank/DDBJ databases">
        <title>Two Chryseobacterium gambrini strains from China.</title>
        <authorList>
            <person name="Zeng J."/>
            <person name="Wu Y."/>
        </authorList>
    </citation>
    <scope>NUCLEOTIDE SEQUENCE</scope>
    <source>
        <strain evidence="1">SQ219</strain>
    </source>
</reference>
<dbReference type="EMBL" id="JAUHGV010000024">
    <property type="protein sequence ID" value="MDN4014103.1"/>
    <property type="molecule type" value="Genomic_DNA"/>
</dbReference>
<evidence type="ECO:0000313" key="2">
    <source>
        <dbReference type="Proteomes" id="UP001225933"/>
    </source>
</evidence>
<gene>
    <name evidence="1" type="ORF">QX233_16655</name>
</gene>
<organism evidence="1 2">
    <name type="scientific">Chryseobacterium gambrini</name>
    <dbReference type="NCBI Taxonomy" id="373672"/>
    <lineage>
        <taxon>Bacteria</taxon>
        <taxon>Pseudomonadati</taxon>
        <taxon>Bacteroidota</taxon>
        <taxon>Flavobacteriia</taxon>
        <taxon>Flavobacteriales</taxon>
        <taxon>Weeksellaceae</taxon>
        <taxon>Chryseobacterium group</taxon>
        <taxon>Chryseobacterium</taxon>
    </lineage>
</organism>
<dbReference type="RefSeq" id="WP_214590388.1">
    <property type="nucleotide sequence ID" value="NZ_JAUHGV010000024.1"/>
</dbReference>
<sequence>MNCQFLQEKSFFNEKNLKIGDEVDAGSMKLRSAKDVEMMKLIYEEGSDVMQKDHEEETGNEDDK</sequence>
<comment type="caution">
    <text evidence="1">The sequence shown here is derived from an EMBL/GenBank/DDBJ whole genome shotgun (WGS) entry which is preliminary data.</text>
</comment>
<accession>A0AAJ1VKX7</accession>
<proteinExistence type="predicted"/>